<dbReference type="Proteomes" id="UP001642360">
    <property type="component" value="Unassembled WGS sequence"/>
</dbReference>
<reference evidence="1 2" key="1">
    <citation type="submission" date="2024-02" db="EMBL/GenBank/DDBJ databases">
        <authorList>
            <person name="Vignale AGUSTIN F."/>
            <person name="Sosa J E."/>
            <person name="Modenutti C."/>
        </authorList>
    </citation>
    <scope>NUCLEOTIDE SEQUENCE [LARGE SCALE GENOMIC DNA]</scope>
</reference>
<feature type="non-terminal residue" evidence="1">
    <location>
        <position position="54"/>
    </location>
</feature>
<dbReference type="EMBL" id="CAUOFW020006097">
    <property type="protein sequence ID" value="CAK9172900.1"/>
    <property type="molecule type" value="Genomic_DNA"/>
</dbReference>
<sequence length="54" mass="6323">MWPERHEERVIIISSKDSDHTFSDAENALHQIASLVLKATQLYEAIMQLKYHNN</sequence>
<dbReference type="AlphaFoldDB" id="A0ABC8TUM5"/>
<gene>
    <name evidence="1" type="ORF">ILEXP_LOCUS42591</name>
</gene>
<name>A0ABC8TUM5_9AQUA</name>
<evidence type="ECO:0000313" key="2">
    <source>
        <dbReference type="Proteomes" id="UP001642360"/>
    </source>
</evidence>
<proteinExistence type="predicted"/>
<comment type="caution">
    <text evidence="1">The sequence shown here is derived from an EMBL/GenBank/DDBJ whole genome shotgun (WGS) entry which is preliminary data.</text>
</comment>
<protein>
    <submittedName>
        <fullName evidence="1">Uncharacterized protein</fullName>
    </submittedName>
</protein>
<keyword evidence="2" id="KW-1185">Reference proteome</keyword>
<accession>A0ABC8TUM5</accession>
<organism evidence="1 2">
    <name type="scientific">Ilex paraguariensis</name>
    <name type="common">yerba mate</name>
    <dbReference type="NCBI Taxonomy" id="185542"/>
    <lineage>
        <taxon>Eukaryota</taxon>
        <taxon>Viridiplantae</taxon>
        <taxon>Streptophyta</taxon>
        <taxon>Embryophyta</taxon>
        <taxon>Tracheophyta</taxon>
        <taxon>Spermatophyta</taxon>
        <taxon>Magnoliopsida</taxon>
        <taxon>eudicotyledons</taxon>
        <taxon>Gunneridae</taxon>
        <taxon>Pentapetalae</taxon>
        <taxon>asterids</taxon>
        <taxon>campanulids</taxon>
        <taxon>Aquifoliales</taxon>
        <taxon>Aquifoliaceae</taxon>
        <taxon>Ilex</taxon>
    </lineage>
</organism>
<evidence type="ECO:0000313" key="1">
    <source>
        <dbReference type="EMBL" id="CAK9172900.1"/>
    </source>
</evidence>